<dbReference type="EMBL" id="RBNJ01004825">
    <property type="protein sequence ID" value="RUS29688.1"/>
    <property type="molecule type" value="Genomic_DNA"/>
</dbReference>
<protein>
    <submittedName>
        <fullName evidence="2">Uncharacterized protein</fullName>
    </submittedName>
</protein>
<evidence type="ECO:0000313" key="2">
    <source>
        <dbReference type="EMBL" id="RUS29688.1"/>
    </source>
</evidence>
<organism evidence="2 3">
    <name type="scientific">Jimgerdemannia flammicorona</name>
    <dbReference type="NCBI Taxonomy" id="994334"/>
    <lineage>
        <taxon>Eukaryota</taxon>
        <taxon>Fungi</taxon>
        <taxon>Fungi incertae sedis</taxon>
        <taxon>Mucoromycota</taxon>
        <taxon>Mucoromycotina</taxon>
        <taxon>Endogonomycetes</taxon>
        <taxon>Endogonales</taxon>
        <taxon>Endogonaceae</taxon>
        <taxon>Jimgerdemannia</taxon>
    </lineage>
</organism>
<comment type="caution">
    <text evidence="2">The sequence shown here is derived from an EMBL/GenBank/DDBJ whole genome shotgun (WGS) entry which is preliminary data.</text>
</comment>
<feature type="region of interest" description="Disordered" evidence="1">
    <location>
        <begin position="74"/>
        <end position="93"/>
    </location>
</feature>
<evidence type="ECO:0000256" key="1">
    <source>
        <dbReference type="SAM" id="MobiDB-lite"/>
    </source>
</evidence>
<feature type="compositionally biased region" description="Polar residues" evidence="1">
    <location>
        <begin position="74"/>
        <end position="84"/>
    </location>
</feature>
<accession>A0A433QIN1</accession>
<reference evidence="2 3" key="1">
    <citation type="journal article" date="2018" name="New Phytol.">
        <title>Phylogenomics of Endogonaceae and evolution of mycorrhizas within Mucoromycota.</title>
        <authorList>
            <person name="Chang Y."/>
            <person name="Desiro A."/>
            <person name="Na H."/>
            <person name="Sandor L."/>
            <person name="Lipzen A."/>
            <person name="Clum A."/>
            <person name="Barry K."/>
            <person name="Grigoriev I.V."/>
            <person name="Martin F.M."/>
            <person name="Stajich J.E."/>
            <person name="Smith M.E."/>
            <person name="Bonito G."/>
            <person name="Spatafora J.W."/>
        </authorList>
    </citation>
    <scope>NUCLEOTIDE SEQUENCE [LARGE SCALE GENOMIC DNA]</scope>
    <source>
        <strain evidence="2 3">AD002</strain>
    </source>
</reference>
<sequence>MPNTHGEEIGPIVEGYSNQANAYSSSGRQGGGYGVLSMYTIHRRRAHTASVTATCSDAPIIWFAHPAYVSRSRTPTWNADSRTPNPHAYADSSCTPAWDVGSKTTNSHGYVGDGNEVWNDGMHTPARQGGWDMRGNEIRVLGLVGANHEEEPYIKHPHYCSLYTRTPSPHCLQHSPPPSQALPHAFGPDPYDSVPTPLVPATPVPNTTPTLDPQLLTEHLTAHSVAPIPGPMSAPTPDRFRRLPRDTSSHPRLFPQTPFVLGGGEYSVVEEKGMCLK</sequence>
<keyword evidence="3" id="KW-1185">Reference proteome</keyword>
<name>A0A433QIN1_9FUNG</name>
<proteinExistence type="predicted"/>
<dbReference type="AlphaFoldDB" id="A0A433QIN1"/>
<dbReference type="Proteomes" id="UP000274822">
    <property type="component" value="Unassembled WGS sequence"/>
</dbReference>
<gene>
    <name evidence="2" type="ORF">BC938DRAFT_480364</name>
</gene>
<evidence type="ECO:0000313" key="3">
    <source>
        <dbReference type="Proteomes" id="UP000274822"/>
    </source>
</evidence>